<dbReference type="RefSeq" id="WP_200765217.1">
    <property type="nucleotide sequence ID" value="NZ_AP024085.1"/>
</dbReference>
<reference evidence="2" key="1">
    <citation type="submission" date="2020-09" db="EMBL/GenBank/DDBJ databases">
        <title>Complete genome sequencing of Faecalibacillus intestinalis strain 14EGH31.</title>
        <authorList>
            <person name="Sakamoto M."/>
            <person name="Murakami T."/>
            <person name="Mori H."/>
        </authorList>
    </citation>
    <scope>NUCLEOTIDE SEQUENCE [LARGE SCALE GENOMIC DNA]</scope>
    <source>
        <strain evidence="2">14EGH31</strain>
    </source>
</reference>
<name>A0A7I8E0L4_9FIRM</name>
<dbReference type="InterPro" id="IPR027417">
    <property type="entry name" value="P-loop_NTPase"/>
</dbReference>
<dbReference type="Gene3D" id="3.40.50.300">
    <property type="entry name" value="P-loop containing nucleotide triphosphate hydrolases"/>
    <property type="match status" value="1"/>
</dbReference>
<gene>
    <name evidence="1" type="ORF">Fi14EGH31_10120</name>
</gene>
<accession>A0A7I8E0L4</accession>
<dbReference type="EMBL" id="AP024085">
    <property type="protein sequence ID" value="BCL57300.1"/>
    <property type="molecule type" value="Genomic_DNA"/>
</dbReference>
<organism evidence="1 2">
    <name type="scientific">Faecalibacillus intestinalis</name>
    <dbReference type="NCBI Taxonomy" id="1982626"/>
    <lineage>
        <taxon>Bacteria</taxon>
        <taxon>Bacillati</taxon>
        <taxon>Bacillota</taxon>
        <taxon>Erysipelotrichia</taxon>
        <taxon>Erysipelotrichales</taxon>
        <taxon>Coprobacillaceae</taxon>
        <taxon>Faecalibacillus</taxon>
    </lineage>
</organism>
<dbReference type="GeneID" id="70579443"/>
<proteinExistence type="predicted"/>
<sequence>MIKFVNRKRERLLLKEKFDTNKKNIIIIHGDTCIGKSALTEVILKSYDKKPTFKVVIRKNDNISPGFYLYKIACALCEPLNNINLSYTYAKKDLIKINTLKKMPYILLKSVLEASSAGQIFNKTTDMIEQEYDKIKEILDNYNNKSNIKIIENAILMMLKDDDFVLNIENFQSIDEESLCALIRILSQLNTYNLLIEETDNVGGLTISDIAEFFENEADAKKSVTEIKKLEKNNVLEMINQEDYISRKEVLNLLESEWDGNIKDIKDIIIKNKYSLPQNEDIIDTLSPEELYWLTVIVLDNNTLSLQDLLSLKCPKKIIRLLKEKELILEKNDIFLIEHDTIIDKLLNNTTFKTLRNDIYNLLFDFHYKIFISKKTYDDYLK</sequence>
<dbReference type="AlphaFoldDB" id="A0A7I8E0L4"/>
<dbReference type="Proteomes" id="UP000593842">
    <property type="component" value="Chromosome"/>
</dbReference>
<dbReference type="KEGG" id="fit:Fi14EGH31_10120"/>
<evidence type="ECO:0000313" key="1">
    <source>
        <dbReference type="EMBL" id="BCL57300.1"/>
    </source>
</evidence>
<protein>
    <submittedName>
        <fullName evidence="1">Uncharacterized protein</fullName>
    </submittedName>
</protein>
<evidence type="ECO:0000313" key="2">
    <source>
        <dbReference type="Proteomes" id="UP000593842"/>
    </source>
</evidence>